<accession>A0A914R4X1</accession>
<dbReference type="GO" id="GO:0030968">
    <property type="term" value="P:endoplasmic reticulum unfolded protein response"/>
    <property type="evidence" value="ECO:0007669"/>
    <property type="project" value="TreeGrafter"/>
</dbReference>
<evidence type="ECO:0000256" key="3">
    <source>
        <dbReference type="ARBA" id="ARBA00022840"/>
    </source>
</evidence>
<evidence type="ECO:0000256" key="1">
    <source>
        <dbReference type="ARBA" id="ARBA00007381"/>
    </source>
</evidence>
<dbReference type="Pfam" id="PF00012">
    <property type="entry name" value="HSP70"/>
    <property type="match status" value="1"/>
</dbReference>
<keyword evidence="4" id="KW-0143">Chaperone</keyword>
<reference evidence="7" key="1">
    <citation type="submission" date="2022-11" db="UniProtKB">
        <authorList>
            <consortium name="WormBaseParasite"/>
        </authorList>
    </citation>
    <scope>IDENTIFICATION</scope>
</reference>
<dbReference type="Gene3D" id="3.30.420.40">
    <property type="match status" value="2"/>
</dbReference>
<keyword evidence="2" id="KW-0547">Nucleotide-binding</keyword>
<dbReference type="GO" id="GO:0034663">
    <property type="term" value="C:endoplasmic reticulum chaperone complex"/>
    <property type="evidence" value="ECO:0007669"/>
    <property type="project" value="TreeGrafter"/>
</dbReference>
<dbReference type="GO" id="GO:0005524">
    <property type="term" value="F:ATP binding"/>
    <property type="evidence" value="ECO:0007669"/>
    <property type="project" value="UniProtKB-KW"/>
</dbReference>
<sequence length="758" mass="87692">MTVHVGIYQQALENTIYVSTYNSINYSTNTFKNYKIKENERFDFLIIFEEIYKEFQHNLGCCCIYLGERFDNEYAKECIEFGKAFEFKNIEILNFYGHQYLQAVFNANYKLKESESIWLAEIDGTLIWQKVNGKSKIIFWSPFLPTTKANFHRFQVALDVHKHPNVMFCHPEIKVDYSLTRKYMPKTRVIFCQRFSNLNTALVKARLLANDPEVSNFDFVNVLTFDVSVWYTEKEILSFNEFKELPCQKLVKIVKQENAVYFKINRGKTTDFISLPNYSRFSLIVTFDINQIYTFTFEDLPECDVNLETEISYLNFLNKGNNELHPHEISKKYEFLSKNILSDDTSINAIGISFGAVSCYAAVNRKNGIESIALDNIGQRHLASYVSYDEVNPKCGQIVFDRMRHCANSSVYDLKHFVGKDYDRLKINKTWTFHVVPLEENNFHIQFQSCGKTASKYSEEIVAELFKTIKQKAEENKGRECNAIAITYPYEFNERQIKGIYTAALLGGWKSVHLLPEPFASVFAYSIETPLLSLSTIIVIDVGGGSLKICVLRVVDEEIRILSYSSTVDVSGKVFDEILVKYFEEKLNSVYGIIVNQSKKYKLLSECQRVKENLSFEIEASIDVDDFDVSQDAQIRIKRSEFEDLISVHLFDMKRIIKDIVFKSKADKIDNVLYVGGGCRIPAIKALLKEIFNTSEHFCHSQPVEVNAIGAAYYAYFLNLSTRKIRDAGLHNTAVSNIRQFMLEQPSFIKHVFKNYKF</sequence>
<evidence type="ECO:0000256" key="5">
    <source>
        <dbReference type="ARBA" id="ARBA00040503"/>
    </source>
</evidence>
<dbReference type="AlphaFoldDB" id="A0A914R4X1"/>
<organism evidence="6 7">
    <name type="scientific">Panagrolaimus davidi</name>
    <dbReference type="NCBI Taxonomy" id="227884"/>
    <lineage>
        <taxon>Eukaryota</taxon>
        <taxon>Metazoa</taxon>
        <taxon>Ecdysozoa</taxon>
        <taxon>Nematoda</taxon>
        <taxon>Chromadorea</taxon>
        <taxon>Rhabditida</taxon>
        <taxon>Tylenchina</taxon>
        <taxon>Panagrolaimomorpha</taxon>
        <taxon>Panagrolaimoidea</taxon>
        <taxon>Panagrolaimidae</taxon>
        <taxon>Panagrolaimus</taxon>
    </lineage>
</organism>
<dbReference type="Proteomes" id="UP000887578">
    <property type="component" value="Unplaced"/>
</dbReference>
<dbReference type="GO" id="GO:0140662">
    <property type="term" value="F:ATP-dependent protein folding chaperone"/>
    <property type="evidence" value="ECO:0007669"/>
    <property type="project" value="InterPro"/>
</dbReference>
<evidence type="ECO:0000256" key="4">
    <source>
        <dbReference type="ARBA" id="ARBA00023186"/>
    </source>
</evidence>
<name>A0A914R4X1_9BILA</name>
<evidence type="ECO:0000313" key="7">
    <source>
        <dbReference type="WBParaSite" id="PDA_v2.g9684.t1"/>
    </source>
</evidence>
<keyword evidence="6" id="KW-1185">Reference proteome</keyword>
<dbReference type="WBParaSite" id="PDA_v2.g9684.t1">
    <property type="protein sequence ID" value="PDA_v2.g9684.t1"/>
    <property type="gene ID" value="PDA_v2.g9684"/>
</dbReference>
<dbReference type="InterPro" id="IPR043129">
    <property type="entry name" value="ATPase_NBD"/>
</dbReference>
<evidence type="ECO:0000256" key="2">
    <source>
        <dbReference type="ARBA" id="ARBA00022741"/>
    </source>
</evidence>
<dbReference type="SUPFAM" id="SSF53067">
    <property type="entry name" value="Actin-like ATPase domain"/>
    <property type="match status" value="2"/>
</dbReference>
<proteinExistence type="inferred from homology"/>
<dbReference type="Gene3D" id="3.30.30.30">
    <property type="match status" value="1"/>
</dbReference>
<keyword evidence="3" id="KW-0067">ATP-binding</keyword>
<dbReference type="PRINTS" id="PR00301">
    <property type="entry name" value="HEATSHOCK70"/>
</dbReference>
<dbReference type="InterPro" id="IPR013126">
    <property type="entry name" value="Hsp_70_fam"/>
</dbReference>
<protein>
    <recommendedName>
        <fullName evidence="5">Hypoxia up-regulated protein 1</fullName>
    </recommendedName>
</protein>
<dbReference type="PANTHER" id="PTHR45639">
    <property type="entry name" value="HSC70CB, ISOFORM G-RELATED"/>
    <property type="match status" value="1"/>
</dbReference>
<evidence type="ECO:0000313" key="6">
    <source>
        <dbReference type="Proteomes" id="UP000887578"/>
    </source>
</evidence>
<comment type="similarity">
    <text evidence="1">Belongs to the heat shock protein 70 family.</text>
</comment>
<dbReference type="PANTHER" id="PTHR45639:SF3">
    <property type="entry name" value="HYPOXIA UP-REGULATED PROTEIN 1"/>
    <property type="match status" value="1"/>
</dbReference>
<dbReference type="Gene3D" id="3.90.640.10">
    <property type="entry name" value="Actin, Chain A, domain 4"/>
    <property type="match status" value="1"/>
</dbReference>